<comment type="caution">
    <text evidence="1">The sequence shown here is derived from an EMBL/GenBank/DDBJ whole genome shotgun (WGS) entry which is preliminary data.</text>
</comment>
<evidence type="ECO:0000313" key="2">
    <source>
        <dbReference type="Proteomes" id="UP001208570"/>
    </source>
</evidence>
<accession>A0AAD9K4Z9</accession>
<keyword evidence="2" id="KW-1185">Reference proteome</keyword>
<evidence type="ECO:0000313" key="1">
    <source>
        <dbReference type="EMBL" id="KAK2164233.1"/>
    </source>
</evidence>
<name>A0AAD9K4Z9_9ANNE</name>
<protein>
    <submittedName>
        <fullName evidence="1">Uncharacterized protein</fullName>
    </submittedName>
</protein>
<reference evidence="1" key="1">
    <citation type="journal article" date="2023" name="Mol. Biol. Evol.">
        <title>Third-Generation Sequencing Reveals the Adaptive Role of the Epigenome in Three Deep-Sea Polychaetes.</title>
        <authorList>
            <person name="Perez M."/>
            <person name="Aroh O."/>
            <person name="Sun Y."/>
            <person name="Lan Y."/>
            <person name="Juniper S.K."/>
            <person name="Young C.R."/>
            <person name="Angers B."/>
            <person name="Qian P.Y."/>
        </authorList>
    </citation>
    <scope>NUCLEOTIDE SEQUENCE</scope>
    <source>
        <strain evidence="1">P08H-3</strain>
    </source>
</reference>
<sequence length="115" mass="13445">MIKNQIYKANANKLGTSLKKKEIRNNSVATSSKQTTDKRWKSPVDYNQLLPRPVMKVSNLIENGFMRNHRVTEFDVKMLFAKLKCFRNRLENIYKHGSSVNYCNNTNMTKRTIMA</sequence>
<dbReference type="AlphaFoldDB" id="A0AAD9K4Z9"/>
<organism evidence="1 2">
    <name type="scientific">Paralvinella palmiformis</name>
    <dbReference type="NCBI Taxonomy" id="53620"/>
    <lineage>
        <taxon>Eukaryota</taxon>
        <taxon>Metazoa</taxon>
        <taxon>Spiralia</taxon>
        <taxon>Lophotrochozoa</taxon>
        <taxon>Annelida</taxon>
        <taxon>Polychaeta</taxon>
        <taxon>Sedentaria</taxon>
        <taxon>Canalipalpata</taxon>
        <taxon>Terebellida</taxon>
        <taxon>Terebelliformia</taxon>
        <taxon>Alvinellidae</taxon>
        <taxon>Paralvinella</taxon>
    </lineage>
</organism>
<proteinExistence type="predicted"/>
<dbReference type="EMBL" id="JAODUP010000067">
    <property type="protein sequence ID" value="KAK2164233.1"/>
    <property type="molecule type" value="Genomic_DNA"/>
</dbReference>
<gene>
    <name evidence="1" type="ORF">LSH36_67g02026</name>
</gene>
<dbReference type="Proteomes" id="UP001208570">
    <property type="component" value="Unassembled WGS sequence"/>
</dbReference>